<accession>A0A6M0K798</accession>
<dbReference type="GO" id="GO:0016787">
    <property type="term" value="F:hydrolase activity"/>
    <property type="evidence" value="ECO:0007669"/>
    <property type="project" value="UniProtKB-KW"/>
</dbReference>
<gene>
    <name evidence="8" type="primary">vapC</name>
    <name evidence="10" type="ORF">G3446_25505</name>
</gene>
<dbReference type="PANTHER" id="PTHR33653">
    <property type="entry name" value="RIBONUCLEASE VAPC2"/>
    <property type="match status" value="1"/>
</dbReference>
<dbReference type="HAMAP" id="MF_00265">
    <property type="entry name" value="VapC_Nob1"/>
    <property type="match status" value="1"/>
</dbReference>
<organism evidence="10 11">
    <name type="scientific">Thiorhodococcus minor</name>
    <dbReference type="NCBI Taxonomy" id="57489"/>
    <lineage>
        <taxon>Bacteria</taxon>
        <taxon>Pseudomonadati</taxon>
        <taxon>Pseudomonadota</taxon>
        <taxon>Gammaproteobacteria</taxon>
        <taxon>Chromatiales</taxon>
        <taxon>Chromatiaceae</taxon>
        <taxon>Thiorhodococcus</taxon>
    </lineage>
</organism>
<feature type="binding site" evidence="8">
    <location>
        <position position="100"/>
    </location>
    <ligand>
        <name>Mg(2+)</name>
        <dbReference type="ChEBI" id="CHEBI:18420"/>
    </ligand>
</feature>
<evidence type="ECO:0000259" key="9">
    <source>
        <dbReference type="Pfam" id="PF01850"/>
    </source>
</evidence>
<evidence type="ECO:0000313" key="10">
    <source>
        <dbReference type="EMBL" id="NEV65154.1"/>
    </source>
</evidence>
<comment type="similarity">
    <text evidence="7 8">Belongs to the PINc/VapC protein family.</text>
</comment>
<evidence type="ECO:0000256" key="7">
    <source>
        <dbReference type="ARBA" id="ARBA00038093"/>
    </source>
</evidence>
<dbReference type="InterPro" id="IPR022907">
    <property type="entry name" value="VapC_family"/>
</dbReference>
<sequence length="138" mass="14992">MSALRYLLDTNVLSALIREPQGPVAAILSRRGYDRVCTSLIVAAELRFGALKRGSPVLVTKVTDLLVSMPVLPLEAGVDEAYAKVRLSLEQAGAPIGPNDLLIAAHALDQDLTLVTDNADEFMRVPDLRVENWLASQR</sequence>
<dbReference type="Pfam" id="PF01850">
    <property type="entry name" value="PIN"/>
    <property type="match status" value="1"/>
</dbReference>
<dbReference type="CDD" id="cd18748">
    <property type="entry name" value="PIN_VapC4-5_FitB-like"/>
    <property type="match status" value="1"/>
</dbReference>
<dbReference type="GO" id="GO:0090729">
    <property type="term" value="F:toxin activity"/>
    <property type="evidence" value="ECO:0007669"/>
    <property type="project" value="UniProtKB-KW"/>
</dbReference>
<comment type="cofactor">
    <cofactor evidence="1 8">
        <name>Mg(2+)</name>
        <dbReference type="ChEBI" id="CHEBI:18420"/>
    </cofactor>
</comment>
<keyword evidence="2 8" id="KW-1277">Toxin-antitoxin system</keyword>
<reference evidence="10 11" key="1">
    <citation type="submission" date="2020-02" db="EMBL/GenBank/DDBJ databases">
        <title>Genome sequences of Thiorhodococcus mannitoliphagus and Thiorhodococcus minor, purple sulfur photosynthetic bacteria in the gammaproteobacterial family, Chromatiaceae.</title>
        <authorList>
            <person name="Aviles F.A."/>
            <person name="Meyer T.E."/>
            <person name="Kyndt J.A."/>
        </authorList>
    </citation>
    <scope>NUCLEOTIDE SEQUENCE [LARGE SCALE GENOMIC DNA]</scope>
    <source>
        <strain evidence="10 11">DSM 11518</strain>
    </source>
</reference>
<evidence type="ECO:0000256" key="4">
    <source>
        <dbReference type="ARBA" id="ARBA00022723"/>
    </source>
</evidence>
<feature type="binding site" evidence="8">
    <location>
        <position position="9"/>
    </location>
    <ligand>
        <name>Mg(2+)</name>
        <dbReference type="ChEBI" id="CHEBI:18420"/>
    </ligand>
</feature>
<dbReference type="GO" id="GO:0000287">
    <property type="term" value="F:magnesium ion binding"/>
    <property type="evidence" value="ECO:0007669"/>
    <property type="project" value="UniProtKB-UniRule"/>
</dbReference>
<dbReference type="InterPro" id="IPR050556">
    <property type="entry name" value="Type_II_TA_system_RNase"/>
</dbReference>
<keyword evidence="6 8" id="KW-0460">Magnesium</keyword>
<keyword evidence="5 8" id="KW-0378">Hydrolase</keyword>
<proteinExistence type="inferred from homology"/>
<feature type="domain" description="PIN" evidence="9">
    <location>
        <begin position="6"/>
        <end position="126"/>
    </location>
</feature>
<keyword evidence="11" id="KW-1185">Reference proteome</keyword>
<evidence type="ECO:0000256" key="2">
    <source>
        <dbReference type="ARBA" id="ARBA00022649"/>
    </source>
</evidence>
<dbReference type="EMBL" id="JAAIJQ010000161">
    <property type="protein sequence ID" value="NEV65154.1"/>
    <property type="molecule type" value="Genomic_DNA"/>
</dbReference>
<dbReference type="Gene3D" id="3.40.50.1010">
    <property type="entry name" value="5'-nuclease"/>
    <property type="match status" value="1"/>
</dbReference>
<name>A0A6M0K798_9GAMM</name>
<comment type="function">
    <text evidence="8">Toxic component of a toxin-antitoxin (TA) system. An RNase.</text>
</comment>
<dbReference type="AlphaFoldDB" id="A0A6M0K798"/>
<dbReference type="Proteomes" id="UP000483379">
    <property type="component" value="Unassembled WGS sequence"/>
</dbReference>
<keyword evidence="4 8" id="KW-0479">Metal-binding</keyword>
<dbReference type="PANTHER" id="PTHR33653:SF1">
    <property type="entry name" value="RIBONUCLEASE VAPC2"/>
    <property type="match status" value="1"/>
</dbReference>
<keyword evidence="8" id="KW-0800">Toxin</keyword>
<evidence type="ECO:0000256" key="5">
    <source>
        <dbReference type="ARBA" id="ARBA00022801"/>
    </source>
</evidence>
<protein>
    <recommendedName>
        <fullName evidence="8">Ribonuclease VapC</fullName>
        <shortName evidence="8">RNase VapC</shortName>
        <ecNumber evidence="8">3.1.-.-</ecNumber>
    </recommendedName>
    <alternativeName>
        <fullName evidence="8">Toxin VapC</fullName>
    </alternativeName>
</protein>
<comment type="caution">
    <text evidence="10">The sequence shown here is derived from an EMBL/GenBank/DDBJ whole genome shotgun (WGS) entry which is preliminary data.</text>
</comment>
<evidence type="ECO:0000256" key="3">
    <source>
        <dbReference type="ARBA" id="ARBA00022722"/>
    </source>
</evidence>
<evidence type="ECO:0000313" key="11">
    <source>
        <dbReference type="Proteomes" id="UP000483379"/>
    </source>
</evidence>
<evidence type="ECO:0000256" key="6">
    <source>
        <dbReference type="ARBA" id="ARBA00022842"/>
    </source>
</evidence>
<dbReference type="InterPro" id="IPR029060">
    <property type="entry name" value="PIN-like_dom_sf"/>
</dbReference>
<keyword evidence="3 8" id="KW-0540">Nuclease</keyword>
<dbReference type="InterPro" id="IPR002716">
    <property type="entry name" value="PIN_dom"/>
</dbReference>
<evidence type="ECO:0000256" key="8">
    <source>
        <dbReference type="HAMAP-Rule" id="MF_00265"/>
    </source>
</evidence>
<evidence type="ECO:0000256" key="1">
    <source>
        <dbReference type="ARBA" id="ARBA00001946"/>
    </source>
</evidence>
<dbReference type="RefSeq" id="WP_164456481.1">
    <property type="nucleotide sequence ID" value="NZ_JAAIJQ010000161.1"/>
</dbReference>
<dbReference type="SUPFAM" id="SSF88723">
    <property type="entry name" value="PIN domain-like"/>
    <property type="match status" value="1"/>
</dbReference>
<dbReference type="EC" id="3.1.-.-" evidence="8"/>
<dbReference type="GO" id="GO:0004540">
    <property type="term" value="F:RNA nuclease activity"/>
    <property type="evidence" value="ECO:0007669"/>
    <property type="project" value="InterPro"/>
</dbReference>